<dbReference type="InterPro" id="IPR025454">
    <property type="entry name" value="DUF4275"/>
</dbReference>
<reference evidence="1" key="1">
    <citation type="submission" date="2020-09" db="EMBL/GenBank/DDBJ databases">
        <title>A novel bacterium of genus Bacillus, isolated from South China Sea.</title>
        <authorList>
            <person name="Huang H."/>
            <person name="Mo K."/>
            <person name="Hu Y."/>
        </authorList>
    </citation>
    <scope>NUCLEOTIDE SEQUENCE</scope>
    <source>
        <strain evidence="1">IB182487</strain>
    </source>
</reference>
<evidence type="ECO:0000313" key="2">
    <source>
        <dbReference type="Proteomes" id="UP000626844"/>
    </source>
</evidence>
<gene>
    <name evidence="1" type="ORF">IC621_18410</name>
</gene>
<dbReference type="Proteomes" id="UP000626844">
    <property type="component" value="Unassembled WGS sequence"/>
</dbReference>
<dbReference type="EMBL" id="JACXAI010000026">
    <property type="protein sequence ID" value="MBD1382196.1"/>
    <property type="molecule type" value="Genomic_DNA"/>
</dbReference>
<comment type="caution">
    <text evidence="1">The sequence shown here is derived from an EMBL/GenBank/DDBJ whole genome shotgun (WGS) entry which is preliminary data.</text>
</comment>
<keyword evidence="2" id="KW-1185">Reference proteome</keyword>
<evidence type="ECO:0000313" key="1">
    <source>
        <dbReference type="EMBL" id="MBD1382196.1"/>
    </source>
</evidence>
<accession>A0A926NIX8</accession>
<sequence length="143" mass="17115">MELRESLINKEVMLTELPNKGINFRKQWEEKFVKKLSKSQKIKINLDSLLWHAFSYNKLSCLEKGEAMYAFNKERKKECYVFIQHNDDALMLHDAKRIKADDFSGENDIYLSDVYIVDKDFTWTYVRTHESFCGPYFYKSKSE</sequence>
<organism evidence="1 2">
    <name type="scientific">Metabacillus arenae</name>
    <dbReference type="NCBI Taxonomy" id="2771434"/>
    <lineage>
        <taxon>Bacteria</taxon>
        <taxon>Bacillati</taxon>
        <taxon>Bacillota</taxon>
        <taxon>Bacilli</taxon>
        <taxon>Bacillales</taxon>
        <taxon>Bacillaceae</taxon>
        <taxon>Metabacillus</taxon>
    </lineage>
</organism>
<name>A0A926NIX8_9BACI</name>
<proteinExistence type="predicted"/>
<dbReference type="Pfam" id="PF14101">
    <property type="entry name" value="DUF4275"/>
    <property type="match status" value="1"/>
</dbReference>
<protein>
    <submittedName>
        <fullName evidence="1">DUF4275 family protein</fullName>
    </submittedName>
</protein>
<dbReference type="RefSeq" id="WP_191160146.1">
    <property type="nucleotide sequence ID" value="NZ_JACXAI010000026.1"/>
</dbReference>
<dbReference type="AlphaFoldDB" id="A0A926NIX8"/>